<keyword evidence="3 7" id="KW-0547">Nucleotide-binding</keyword>
<keyword evidence="5 7" id="KW-0206">Cytoskeleton</keyword>
<dbReference type="GO" id="GO:0016887">
    <property type="term" value="F:ATP hydrolysis activity"/>
    <property type="evidence" value="ECO:0007669"/>
    <property type="project" value="InterPro"/>
</dbReference>
<accession>A0A485LMI5</accession>
<dbReference type="Gene3D" id="1.10.8.60">
    <property type="match status" value="1"/>
</dbReference>
<keyword evidence="6 7" id="KW-0413">Isomerase</keyword>
<dbReference type="GO" id="GO:0008017">
    <property type="term" value="F:microtubule binding"/>
    <property type="evidence" value="ECO:0007669"/>
    <property type="project" value="UniProtKB-UniRule"/>
</dbReference>
<dbReference type="Pfam" id="PF17862">
    <property type="entry name" value="AAA_lid_3"/>
    <property type="match status" value="1"/>
</dbReference>
<dbReference type="EC" id="5.6.1.1" evidence="7"/>
<evidence type="ECO:0000256" key="5">
    <source>
        <dbReference type="ARBA" id="ARBA00023212"/>
    </source>
</evidence>
<gene>
    <name evidence="11" type="primary">Aste57867_23294</name>
    <name evidence="7" type="synonym">KATNA1</name>
    <name evidence="10" type="ORF">As57867_023223</name>
    <name evidence="11" type="ORF">ASTE57867_23294</name>
</gene>
<keyword evidence="1 7" id="KW-0963">Cytoplasm</keyword>
<evidence type="ECO:0000313" key="10">
    <source>
        <dbReference type="EMBL" id="KAF0684779.1"/>
    </source>
</evidence>
<evidence type="ECO:0000256" key="2">
    <source>
        <dbReference type="ARBA" id="ARBA00022701"/>
    </source>
</evidence>
<evidence type="ECO:0000313" key="12">
    <source>
        <dbReference type="Proteomes" id="UP000332933"/>
    </source>
</evidence>
<organism evidence="11 12">
    <name type="scientific">Aphanomyces stellatus</name>
    <dbReference type="NCBI Taxonomy" id="120398"/>
    <lineage>
        <taxon>Eukaryota</taxon>
        <taxon>Sar</taxon>
        <taxon>Stramenopiles</taxon>
        <taxon>Oomycota</taxon>
        <taxon>Saprolegniomycetes</taxon>
        <taxon>Saprolegniales</taxon>
        <taxon>Verrucalvaceae</taxon>
        <taxon>Aphanomyces</taxon>
    </lineage>
</organism>
<dbReference type="InterPro" id="IPR050304">
    <property type="entry name" value="MT-severing_AAA_ATPase"/>
</dbReference>
<evidence type="ECO:0000259" key="9">
    <source>
        <dbReference type="SMART" id="SM00382"/>
    </source>
</evidence>
<dbReference type="EMBL" id="VJMH01007246">
    <property type="protein sequence ID" value="KAF0684779.1"/>
    <property type="molecule type" value="Genomic_DNA"/>
</dbReference>
<dbReference type="SUPFAM" id="SSF52540">
    <property type="entry name" value="P-loop containing nucleoside triphosphate hydrolases"/>
    <property type="match status" value="1"/>
</dbReference>
<proteinExistence type="inferred from homology"/>
<evidence type="ECO:0000256" key="3">
    <source>
        <dbReference type="ARBA" id="ARBA00022741"/>
    </source>
</evidence>
<evidence type="ECO:0000256" key="1">
    <source>
        <dbReference type="ARBA" id="ARBA00022490"/>
    </source>
</evidence>
<dbReference type="GO" id="GO:0005874">
    <property type="term" value="C:microtubule"/>
    <property type="evidence" value="ECO:0007669"/>
    <property type="project" value="UniProtKB-KW"/>
</dbReference>
<dbReference type="SMART" id="SM00382">
    <property type="entry name" value="AAA"/>
    <property type="match status" value="1"/>
</dbReference>
<evidence type="ECO:0000313" key="11">
    <source>
        <dbReference type="EMBL" id="VFT99939.1"/>
    </source>
</evidence>
<dbReference type="FunFam" id="3.40.50.300:FF:000159">
    <property type="entry name" value="Katanin p60 ATPase-containing subunit A1"/>
    <property type="match status" value="1"/>
</dbReference>
<protein>
    <recommendedName>
        <fullName evidence="7">Katanin p60 ATPase-containing subunit A1</fullName>
        <shortName evidence="7">Katanin p60 subunit A1</shortName>
        <ecNumber evidence="7">5.6.1.1</ecNumber>
    </recommendedName>
    <alternativeName>
        <fullName evidence="7">p60 katanin</fullName>
    </alternativeName>
</protein>
<dbReference type="PANTHER" id="PTHR23074:SF19">
    <property type="entry name" value="KATANIN P60 ATPASE-CONTAINING SUBUNIT A1"/>
    <property type="match status" value="1"/>
</dbReference>
<dbReference type="InterPro" id="IPR003593">
    <property type="entry name" value="AAA+_ATPase"/>
</dbReference>
<dbReference type="GO" id="GO:0005524">
    <property type="term" value="F:ATP binding"/>
    <property type="evidence" value="ECO:0007669"/>
    <property type="project" value="UniProtKB-KW"/>
</dbReference>
<sequence>MQFRYLREQIRKKAQYTLKKNYILTQDLNFEQGLPRTFTPMDEATFLSALKGKIQTARENCLVGNYDVGCQLFRESMLEAGVYRRTHPPSPLSPIPELLDNIKKEYKAVHRYTYTLDMLRTMKITPRISKPNLRPQQGAPVPQTEAPQKRTPDPPFPSAVAAHVPKRRRKDFNKENNVKLTKKSANAPPTKRVPPQDSKRKRESRSTALNPPKHNYLKRRSISYTDPPASMSGDVSTWSKLLPNLVSARDPMPEISPRTSLESTSSTSEEKKKYSVLAREERWVDLELIEAIERDIVELTANTQFHDIAGLDHVKTLLQEAVMLPRVAPHLFNDGPLKPCNGVLLFGPPGTGKTLLAKALANACQSTFFNVSASTLSSKYRGESEKMVRVLFDMARYYAPSIVFMDEIDAIAGARGAAQEHEASRRVKTELLVQMNGLVSCDDKQVMVLAATNLPWELDEAMRRRLTKRVYIPLPTSESRRALFELNLRKMGLANDIDLGKLAAQTEGYSGDDITNICEAAKLLTVKRVYTSAVLQQMQDKECTDAELVRLKEQSLMVVKDDFNIALENVSKSVSQEHLARFADWETEFGSK</sequence>
<feature type="region of interest" description="Disordered" evidence="8">
    <location>
        <begin position="126"/>
        <end position="234"/>
    </location>
</feature>
<dbReference type="InterPro" id="IPR027417">
    <property type="entry name" value="P-loop_NTPase"/>
</dbReference>
<feature type="domain" description="AAA+ ATPase" evidence="9">
    <location>
        <begin position="339"/>
        <end position="476"/>
    </location>
</feature>
<dbReference type="AlphaFoldDB" id="A0A485LMI5"/>
<reference evidence="11 12" key="1">
    <citation type="submission" date="2019-03" db="EMBL/GenBank/DDBJ databases">
        <authorList>
            <person name="Gaulin E."/>
            <person name="Dumas B."/>
        </authorList>
    </citation>
    <scope>NUCLEOTIDE SEQUENCE [LARGE SCALE GENOMIC DNA]</scope>
    <source>
        <strain evidence="11">CBS 568.67</strain>
    </source>
</reference>
<evidence type="ECO:0000256" key="4">
    <source>
        <dbReference type="ARBA" id="ARBA00022840"/>
    </source>
</evidence>
<dbReference type="GO" id="GO:0005737">
    <property type="term" value="C:cytoplasm"/>
    <property type="evidence" value="ECO:0007669"/>
    <property type="project" value="UniProtKB-UniRule"/>
</dbReference>
<feature type="binding site" evidence="7">
    <location>
        <begin position="347"/>
        <end position="354"/>
    </location>
    <ligand>
        <name>ATP</name>
        <dbReference type="ChEBI" id="CHEBI:30616"/>
    </ligand>
</feature>
<dbReference type="GO" id="GO:0008568">
    <property type="term" value="F:microtubule severing ATPase activity"/>
    <property type="evidence" value="ECO:0007669"/>
    <property type="project" value="UniProtKB-EC"/>
</dbReference>
<comment type="function">
    <text evidence="7">Severs microtubules in an ATP-dependent manner. Microtubule severing may promote rapid reorganization of cellular microtubule arrays.</text>
</comment>
<dbReference type="Pfam" id="PF00004">
    <property type="entry name" value="AAA"/>
    <property type="match status" value="1"/>
</dbReference>
<comment type="subcellular location">
    <subcellularLocation>
        <location evidence="7">Cytoplasm</location>
        <location evidence="7">Cytoskeleton</location>
    </subcellularLocation>
</comment>
<dbReference type="OrthoDB" id="5334845at2759"/>
<feature type="region of interest" description="Disordered" evidence="8">
    <location>
        <begin position="248"/>
        <end position="270"/>
    </location>
</feature>
<dbReference type="EMBL" id="CAADRA010007272">
    <property type="protein sequence ID" value="VFT99939.1"/>
    <property type="molecule type" value="Genomic_DNA"/>
</dbReference>
<dbReference type="InterPro" id="IPR003959">
    <property type="entry name" value="ATPase_AAA_core"/>
</dbReference>
<dbReference type="InterPro" id="IPR028596">
    <property type="entry name" value="KATNA1"/>
</dbReference>
<keyword evidence="12" id="KW-1185">Reference proteome</keyword>
<comment type="similarity">
    <text evidence="7">Belongs to the AAA ATPase family. Katanin p60 subunit A1 subfamily.</text>
</comment>
<dbReference type="Proteomes" id="UP000332933">
    <property type="component" value="Unassembled WGS sequence"/>
</dbReference>
<comment type="catalytic activity">
    <reaction evidence="7">
        <text>n ATP + n H2O + a microtubule = n ADP + n phosphate + (n+1) alpha/beta tubulin heterodimers.</text>
        <dbReference type="EC" id="5.6.1.1"/>
    </reaction>
</comment>
<dbReference type="HAMAP" id="MF_03023">
    <property type="entry name" value="Katanin_p60_A1"/>
    <property type="match status" value="1"/>
</dbReference>
<evidence type="ECO:0000256" key="6">
    <source>
        <dbReference type="ARBA" id="ARBA00023235"/>
    </source>
</evidence>
<evidence type="ECO:0000256" key="8">
    <source>
        <dbReference type="SAM" id="MobiDB-lite"/>
    </source>
</evidence>
<keyword evidence="2 7" id="KW-0493">Microtubule</keyword>
<dbReference type="GO" id="GO:0051013">
    <property type="term" value="P:microtubule severing"/>
    <property type="evidence" value="ECO:0007669"/>
    <property type="project" value="UniProtKB-UniRule"/>
</dbReference>
<name>A0A485LMI5_9STRA</name>
<evidence type="ECO:0000256" key="7">
    <source>
        <dbReference type="HAMAP-Rule" id="MF_03023"/>
    </source>
</evidence>
<dbReference type="PANTHER" id="PTHR23074">
    <property type="entry name" value="AAA DOMAIN-CONTAINING"/>
    <property type="match status" value="1"/>
</dbReference>
<dbReference type="InterPro" id="IPR041569">
    <property type="entry name" value="AAA_lid_3"/>
</dbReference>
<dbReference type="Gene3D" id="3.40.50.300">
    <property type="entry name" value="P-loop containing nucleotide triphosphate hydrolases"/>
    <property type="match status" value="1"/>
</dbReference>
<keyword evidence="4 7" id="KW-0067">ATP-binding</keyword>
<reference evidence="10" key="2">
    <citation type="submission" date="2019-06" db="EMBL/GenBank/DDBJ databases">
        <title>Genomics analysis of Aphanomyces spp. identifies a new class of oomycete effector associated with host adaptation.</title>
        <authorList>
            <person name="Gaulin E."/>
        </authorList>
    </citation>
    <scope>NUCLEOTIDE SEQUENCE</scope>
    <source>
        <strain evidence="10">CBS 578.67</strain>
    </source>
</reference>